<evidence type="ECO:0000256" key="4">
    <source>
        <dbReference type="SAM" id="MobiDB-lite"/>
    </source>
</evidence>
<dbReference type="PANTHER" id="PTHR13683">
    <property type="entry name" value="ASPARTYL PROTEASES"/>
    <property type="match status" value="1"/>
</dbReference>
<dbReference type="PROSITE" id="PS51767">
    <property type="entry name" value="PEPTIDASE_A1"/>
    <property type="match status" value="1"/>
</dbReference>
<dbReference type="GO" id="GO:0004190">
    <property type="term" value="F:aspartic-type endopeptidase activity"/>
    <property type="evidence" value="ECO:0007669"/>
    <property type="project" value="UniProtKB-KW"/>
</dbReference>
<feature type="signal peptide" evidence="5">
    <location>
        <begin position="1"/>
        <end position="21"/>
    </location>
</feature>
<dbReference type="Proteomes" id="UP000251960">
    <property type="component" value="Chromosome 7"/>
</dbReference>
<dbReference type="Pfam" id="PF14541">
    <property type="entry name" value="TAXi_C"/>
    <property type="match status" value="1"/>
</dbReference>
<comment type="caution">
    <text evidence="7">The sequence shown here is derived from an EMBL/GenBank/DDBJ whole genome shotgun (WGS) entry which is preliminary data.</text>
</comment>
<dbReference type="InterPro" id="IPR032861">
    <property type="entry name" value="TAXi_N"/>
</dbReference>
<evidence type="ECO:0000256" key="3">
    <source>
        <dbReference type="RuleBase" id="RU000454"/>
    </source>
</evidence>
<dbReference type="InterPro" id="IPR033121">
    <property type="entry name" value="PEPTIDASE_A1"/>
</dbReference>
<feature type="active site" evidence="2">
    <location>
        <position position="312"/>
    </location>
</feature>
<evidence type="ECO:0000256" key="1">
    <source>
        <dbReference type="ARBA" id="ARBA00007447"/>
    </source>
</evidence>
<dbReference type="FunFam" id="2.40.70.10:FF:000012">
    <property type="entry name" value="Aspartyl protease family protein 1"/>
    <property type="match status" value="1"/>
</dbReference>
<evidence type="ECO:0000313" key="8">
    <source>
        <dbReference type="Proteomes" id="UP000251960"/>
    </source>
</evidence>
<dbReference type="GO" id="GO:0006508">
    <property type="term" value="P:proteolysis"/>
    <property type="evidence" value="ECO:0007669"/>
    <property type="project" value="UniProtKB-KW"/>
</dbReference>
<feature type="compositionally biased region" description="Pro residues" evidence="4">
    <location>
        <begin position="480"/>
        <end position="491"/>
    </location>
</feature>
<sequence length="543" mass="58179">MAPWVWVALQAAAVAASAAEALSLDVHHRYSATVREWAGHRAPPAGTAEYYAALAGHDLRRRSLAGGGEVAFADGNDTYRLNELGFLHYAVVALGTPNVTFLVALDTGSDLFWVPCDCINCAPLVSPNYRDLKFDTYSPQKSSTSRKVPCSSNLCDEQSACRSASSSCPYSIQYLSDNTSSTGVLVEDVLYLVTEYGRQPKIVTAPITFGCGRTQTGSFLGTAAPNGLLGLGMDTISVPSLLASQGVAAANSFSMCFAQDGHGRINFGDTGSSDQQETPLNMYKQNPYYNISITGATVGSKSIHTKFNAIVDSGTSFTALSDPMYTQITSSFNSQVQDKPSQLDSSLPFEFCYSISPKASTNPPNISFTAEGGSVFPVNDPIITITDSVSVRYNCHSMLFGYIAIHVHDFVNLQLPLSLYLSQNPMAYCLAVMKSEGVNLIGENFMSGLKVVFDRERKVLGWKNFDCYSVGNSRSNLPVNPNPSGVPPKPALGPNSYTPEATKGASPNGTQVNVLQPSASFSPKLRCNRNVLVAAALLFLVIL</sequence>
<organism evidence="7 8">
    <name type="scientific">Zea mays</name>
    <name type="common">Maize</name>
    <dbReference type="NCBI Taxonomy" id="4577"/>
    <lineage>
        <taxon>Eukaryota</taxon>
        <taxon>Viridiplantae</taxon>
        <taxon>Streptophyta</taxon>
        <taxon>Embryophyta</taxon>
        <taxon>Tracheophyta</taxon>
        <taxon>Spermatophyta</taxon>
        <taxon>Magnoliopsida</taxon>
        <taxon>Liliopsida</taxon>
        <taxon>Poales</taxon>
        <taxon>Poaceae</taxon>
        <taxon>PACMAD clade</taxon>
        <taxon>Panicoideae</taxon>
        <taxon>Andropogonodae</taxon>
        <taxon>Andropogoneae</taxon>
        <taxon>Tripsacinae</taxon>
        <taxon>Zea</taxon>
    </lineage>
</organism>
<dbReference type="SUPFAM" id="SSF50630">
    <property type="entry name" value="Acid proteases"/>
    <property type="match status" value="1"/>
</dbReference>
<reference evidence="7 8" key="1">
    <citation type="journal article" date="2018" name="Nat. Genet.">
        <title>Extensive intraspecific gene order and gene structural variations between Mo17 and other maize genomes.</title>
        <authorList>
            <person name="Sun S."/>
            <person name="Zhou Y."/>
            <person name="Chen J."/>
            <person name="Shi J."/>
            <person name="Zhao H."/>
            <person name="Zhao H."/>
            <person name="Song W."/>
            <person name="Zhang M."/>
            <person name="Cui Y."/>
            <person name="Dong X."/>
            <person name="Liu H."/>
            <person name="Ma X."/>
            <person name="Jiao Y."/>
            <person name="Wang B."/>
            <person name="Wei X."/>
            <person name="Stein J.C."/>
            <person name="Glaubitz J.C."/>
            <person name="Lu F."/>
            <person name="Yu G."/>
            <person name="Liang C."/>
            <person name="Fengler K."/>
            <person name="Li B."/>
            <person name="Rafalski A."/>
            <person name="Schnable P.S."/>
            <person name="Ware D.H."/>
            <person name="Buckler E.S."/>
            <person name="Lai J."/>
        </authorList>
    </citation>
    <scope>NUCLEOTIDE SEQUENCE [LARGE SCALE GENOMIC DNA]</scope>
    <source>
        <strain evidence="8">cv. Missouri 17</strain>
        <tissue evidence="7">Seedling</tissue>
    </source>
</reference>
<accession>A0A3L6E1J8</accession>
<dbReference type="EMBL" id="NCVQ01000008">
    <property type="protein sequence ID" value="PWZ14378.1"/>
    <property type="molecule type" value="Genomic_DNA"/>
</dbReference>
<dbReference type="ExpressionAtlas" id="A0A3L6E1J8">
    <property type="expression patterns" value="baseline and differential"/>
</dbReference>
<feature type="active site" evidence="2">
    <location>
        <position position="106"/>
    </location>
</feature>
<keyword evidence="3" id="KW-0378">Hydrolase</keyword>
<proteinExistence type="inferred from homology"/>
<evidence type="ECO:0000259" key="6">
    <source>
        <dbReference type="PROSITE" id="PS51767"/>
    </source>
</evidence>
<keyword evidence="3 7" id="KW-0645">Protease</keyword>
<feature type="domain" description="Peptidase A1" evidence="6">
    <location>
        <begin position="88"/>
        <end position="463"/>
    </location>
</feature>
<evidence type="ECO:0000313" key="7">
    <source>
        <dbReference type="EMBL" id="PWZ14378.1"/>
    </source>
</evidence>
<dbReference type="Gene3D" id="2.40.70.10">
    <property type="entry name" value="Acid Proteases"/>
    <property type="match status" value="2"/>
</dbReference>
<name>A0A3L6E1J8_MAIZE</name>
<dbReference type="InterPro" id="IPR001461">
    <property type="entry name" value="Aspartic_peptidase_A1"/>
</dbReference>
<dbReference type="InterPro" id="IPR034164">
    <property type="entry name" value="Pepsin-like_dom"/>
</dbReference>
<dbReference type="Pfam" id="PF14543">
    <property type="entry name" value="TAXi_N"/>
    <property type="match status" value="1"/>
</dbReference>
<dbReference type="InterPro" id="IPR032799">
    <property type="entry name" value="TAXi_C"/>
</dbReference>
<feature type="compositionally biased region" description="Polar residues" evidence="4">
    <location>
        <begin position="495"/>
        <end position="509"/>
    </location>
</feature>
<gene>
    <name evidence="7" type="primary">APF1_5</name>
    <name evidence="7" type="ORF">Zm00014a_004642</name>
</gene>
<dbReference type="InterPro" id="IPR021109">
    <property type="entry name" value="Peptidase_aspartic_dom_sf"/>
</dbReference>
<feature type="region of interest" description="Disordered" evidence="4">
    <location>
        <begin position="478"/>
        <end position="509"/>
    </location>
</feature>
<protein>
    <submittedName>
        <fullName evidence="7">Aspartyl protease family protein 1</fullName>
    </submittedName>
</protein>
<comment type="similarity">
    <text evidence="1 3">Belongs to the peptidase A1 family.</text>
</comment>
<dbReference type="CDD" id="cd05471">
    <property type="entry name" value="pepsin_like"/>
    <property type="match status" value="1"/>
</dbReference>
<keyword evidence="5" id="KW-0732">Signal</keyword>
<dbReference type="AlphaFoldDB" id="A0A3L6E1J8"/>
<evidence type="ECO:0000256" key="5">
    <source>
        <dbReference type="SAM" id="SignalP"/>
    </source>
</evidence>
<keyword evidence="3" id="KW-0064">Aspartyl protease</keyword>
<evidence type="ECO:0000256" key="2">
    <source>
        <dbReference type="PIRSR" id="PIRSR601461-1"/>
    </source>
</evidence>
<dbReference type="PRINTS" id="PR00792">
    <property type="entry name" value="PEPSIN"/>
</dbReference>
<feature type="chain" id="PRO_5018061188" evidence="5">
    <location>
        <begin position="22"/>
        <end position="543"/>
    </location>
</feature>
<dbReference type="PROSITE" id="PS00141">
    <property type="entry name" value="ASP_PROTEASE"/>
    <property type="match status" value="2"/>
</dbReference>
<dbReference type="PANTHER" id="PTHR13683:SF232">
    <property type="entry name" value="OS09G0542100 PROTEIN"/>
    <property type="match status" value="1"/>
</dbReference>
<dbReference type="InterPro" id="IPR001969">
    <property type="entry name" value="Aspartic_peptidase_AS"/>
</dbReference>